<dbReference type="GO" id="GO:0019305">
    <property type="term" value="P:dTDP-rhamnose biosynthetic process"/>
    <property type="evidence" value="ECO:0007669"/>
    <property type="project" value="UniProtKB-UniPathway"/>
</dbReference>
<gene>
    <name evidence="7" type="ordered locus">Olsu_0600</name>
</gene>
<dbReference type="Gene3D" id="3.90.25.10">
    <property type="entry name" value="UDP-galactose 4-epimerase, domain 1"/>
    <property type="match status" value="1"/>
</dbReference>
<comment type="pathway">
    <text evidence="5">Carbohydrate biosynthesis; dTDP-L-rhamnose biosynthesis.</text>
</comment>
<dbReference type="eggNOG" id="COG1091">
    <property type="taxonomic scope" value="Bacteria"/>
</dbReference>
<dbReference type="InterPro" id="IPR005913">
    <property type="entry name" value="dTDP_dehydrorham_reduct"/>
</dbReference>
<accession>E1QZA1</accession>
<dbReference type="PANTHER" id="PTHR10491:SF4">
    <property type="entry name" value="METHIONINE ADENOSYLTRANSFERASE 2 SUBUNIT BETA"/>
    <property type="match status" value="1"/>
</dbReference>
<comment type="function">
    <text evidence="5">Catalyzes the reduction of dTDP-6-deoxy-L-lyxo-4-hexulose to yield dTDP-L-rhamnose.</text>
</comment>
<feature type="domain" description="RmlD-like substrate binding" evidence="6">
    <location>
        <begin position="189"/>
        <end position="478"/>
    </location>
</feature>
<dbReference type="SUPFAM" id="SSF51735">
    <property type="entry name" value="NAD(P)-binding Rossmann-fold domains"/>
    <property type="match status" value="1"/>
</dbReference>
<feature type="site" description="Participates in a stacking interaction with the thymidine ring of dTDP-4-oxo-6-deoxyglucose" evidence="4">
    <location>
        <position position="138"/>
    </location>
</feature>
<sequence length="481" mass="53766">MDFEKDLRSFGTEIAGLRVFDLCVHGDDRGWFKENWQQAKMSSCGLPDFHPVQNNISFNAQRGVTRGIHAEPWDKYISVASGSIFGVWVDLRAGEGFGRVFSCRIDPSKAVFVPRGVGNAFQALEDGTVYTYLVNAHWSQELKESYTFVNLADEQLAIEWPIPLSECELSQADRDHPALRDVSPMQGKRTLVTGCNGQLGRAVRQLANERKLVGFDYCDIDTFDFSDIRSYDDIPWDAYGAVINCGAYTAVDRAESPEGRVMCWKANALGPSLLTQTCARHGITLVHVSSEYVFDGSRELHDEDETYAPLSVYGQSKAAGDIALSCCPKYYIVRTSWVIGDGHNFVKTMARLSDRCADPADSLDSVSVVNDQLGRPTFADELARGIFWLLDTRPAYGIYNLSNAGRIASWYDIARRTFEMRNGNGHCVHATSTADYYAGSEAPVACRPRNSALSLEKMCRLGFEPRDWEGQLSSYMRRCER</sequence>
<dbReference type="CDD" id="cd05254">
    <property type="entry name" value="dTDP_HR_like_SDR_e"/>
    <property type="match status" value="1"/>
</dbReference>
<dbReference type="GO" id="GO:0008831">
    <property type="term" value="F:dTDP-4-dehydrorhamnose reductase activity"/>
    <property type="evidence" value="ECO:0007669"/>
    <property type="project" value="UniProtKB-EC"/>
</dbReference>
<dbReference type="PATRIC" id="fig|633147.7.peg.952"/>
<comment type="similarity">
    <text evidence="2 5">Belongs to the dTDP-4-dehydrorhamnose reductase family.</text>
</comment>
<dbReference type="GeneID" id="78512027"/>
<dbReference type="UniPathway" id="UPA00124"/>
<dbReference type="RefSeq" id="WP_013251467.1">
    <property type="nucleotide sequence ID" value="NC_014363.1"/>
</dbReference>
<keyword evidence="5" id="KW-0521">NADP</keyword>
<reference evidence="7 8" key="1">
    <citation type="journal article" date="2010" name="Stand. Genomic Sci.">
        <title>Complete genome sequence of Olsenella uli type strain (VPI D76D-27C).</title>
        <authorList>
            <person name="Goker M."/>
            <person name="Held B."/>
            <person name="Lucas S."/>
            <person name="Nolan M."/>
            <person name="Yasawong M."/>
            <person name="Glavina Del Rio T."/>
            <person name="Tice H."/>
            <person name="Cheng J.F."/>
            <person name="Bruce D."/>
            <person name="Detter J.C."/>
            <person name="Tapia R."/>
            <person name="Han C."/>
            <person name="Goodwin L."/>
            <person name="Pitluck S."/>
            <person name="Liolios K."/>
            <person name="Ivanova N."/>
            <person name="Mavromatis K."/>
            <person name="Mikhailova N."/>
            <person name="Pati A."/>
            <person name="Chen A."/>
            <person name="Palaniappan K."/>
            <person name="Land M."/>
            <person name="Hauser L."/>
            <person name="Chang Y.J."/>
            <person name="Jeffries C.D."/>
            <person name="Rohde M."/>
            <person name="Sikorski J."/>
            <person name="Pukall R."/>
            <person name="Woyke T."/>
            <person name="Bristow J."/>
            <person name="Eisen J.A."/>
            <person name="Markowitz V."/>
            <person name="Hugenholtz P."/>
            <person name="Kyrpides N.C."/>
            <person name="Klenk H.P."/>
            <person name="Lapidus A."/>
        </authorList>
    </citation>
    <scope>NUCLEOTIDE SEQUENCE [LARGE SCALE GENOMIC DNA]</scope>
    <source>
        <strain evidence="8">ATCC 49627 / DSM 7084 / CIP 109912 / JCM 12494 / NCIMB 702895 / VPI D76D-27C</strain>
    </source>
</reference>
<name>E1QZA1_OLSUV</name>
<dbReference type="OrthoDB" id="9803892at2"/>
<dbReference type="STRING" id="633147.Olsu_0600"/>
<dbReference type="Proteomes" id="UP000000333">
    <property type="component" value="Chromosome"/>
</dbReference>
<evidence type="ECO:0000256" key="4">
    <source>
        <dbReference type="PIRSR" id="PIRSR600888-3"/>
    </source>
</evidence>
<dbReference type="PANTHER" id="PTHR10491">
    <property type="entry name" value="DTDP-4-DEHYDRORHAMNOSE REDUCTASE"/>
    <property type="match status" value="1"/>
</dbReference>
<dbReference type="EC" id="1.1.1.133" evidence="5"/>
<feature type="active site" description="Proton acceptor" evidence="3">
    <location>
        <position position="69"/>
    </location>
</feature>
<dbReference type="InterPro" id="IPR014710">
    <property type="entry name" value="RmlC-like_jellyroll"/>
</dbReference>
<evidence type="ECO:0000256" key="2">
    <source>
        <dbReference type="ARBA" id="ARBA00010944"/>
    </source>
</evidence>
<evidence type="ECO:0000259" key="6">
    <source>
        <dbReference type="Pfam" id="PF04321"/>
    </source>
</evidence>
<dbReference type="KEGG" id="ols:Olsu_0600"/>
<evidence type="ECO:0000256" key="5">
    <source>
        <dbReference type="RuleBase" id="RU364082"/>
    </source>
</evidence>
<dbReference type="InterPro" id="IPR011051">
    <property type="entry name" value="RmlC_Cupin_sf"/>
</dbReference>
<dbReference type="eggNOG" id="COG1898">
    <property type="taxonomic scope" value="Bacteria"/>
</dbReference>
<proteinExistence type="inferred from homology"/>
<dbReference type="Gene3D" id="2.60.120.10">
    <property type="entry name" value="Jelly Rolls"/>
    <property type="match status" value="1"/>
</dbReference>
<comment type="similarity">
    <text evidence="1">Belongs to the dTDP-4-dehydrorhamnose 3,5-epimerase family.</text>
</comment>
<dbReference type="GO" id="GO:0008830">
    <property type="term" value="F:dTDP-4-dehydrorhamnose 3,5-epimerase activity"/>
    <property type="evidence" value="ECO:0007669"/>
    <property type="project" value="InterPro"/>
</dbReference>
<keyword evidence="5 7" id="KW-0560">Oxidoreductase</keyword>
<dbReference type="SUPFAM" id="SSF51182">
    <property type="entry name" value="RmlC-like cupins"/>
    <property type="match status" value="1"/>
</dbReference>
<dbReference type="Pfam" id="PF04321">
    <property type="entry name" value="RmlD_sub_bind"/>
    <property type="match status" value="1"/>
</dbReference>
<protein>
    <recommendedName>
        <fullName evidence="5">dTDP-4-dehydrorhamnose reductase</fullName>
        <ecNumber evidence="5">1.1.1.133</ecNumber>
    </recommendedName>
</protein>
<organism evidence="7 8">
    <name type="scientific">Olsenella uli (strain ATCC 49627 / DSM 7084 / CCUG 31166 / CIP 109912 / JCM 12494 / LMG 11480 / NCIMB 702895 / VPI D76D-27C)</name>
    <name type="common">Lactobacillus uli</name>
    <dbReference type="NCBI Taxonomy" id="633147"/>
    <lineage>
        <taxon>Bacteria</taxon>
        <taxon>Bacillati</taxon>
        <taxon>Actinomycetota</taxon>
        <taxon>Coriobacteriia</taxon>
        <taxon>Coriobacteriales</taxon>
        <taxon>Atopobiaceae</taxon>
        <taxon>Olsenella</taxon>
    </lineage>
</organism>
<dbReference type="Gene3D" id="3.40.50.720">
    <property type="entry name" value="NAD(P)-binding Rossmann-like Domain"/>
    <property type="match status" value="1"/>
</dbReference>
<dbReference type="HOGENOM" id="CLU_045518_6_2_11"/>
<dbReference type="Pfam" id="PF00908">
    <property type="entry name" value="dTDP_sugar_isom"/>
    <property type="match status" value="1"/>
</dbReference>
<dbReference type="InterPro" id="IPR000888">
    <property type="entry name" value="RmlC-like"/>
</dbReference>
<dbReference type="AlphaFoldDB" id="E1QZA1"/>
<evidence type="ECO:0000256" key="1">
    <source>
        <dbReference type="ARBA" id="ARBA00010154"/>
    </source>
</evidence>
<evidence type="ECO:0000256" key="3">
    <source>
        <dbReference type="PIRSR" id="PIRSR600888-1"/>
    </source>
</evidence>
<evidence type="ECO:0000313" key="8">
    <source>
        <dbReference type="Proteomes" id="UP000000333"/>
    </source>
</evidence>
<keyword evidence="7" id="KW-0413">Isomerase</keyword>
<keyword evidence="8" id="KW-1185">Reference proteome</keyword>
<evidence type="ECO:0000313" key="7">
    <source>
        <dbReference type="EMBL" id="ADK67715.1"/>
    </source>
</evidence>
<feature type="active site" description="Proton donor" evidence="3">
    <location>
        <position position="132"/>
    </location>
</feature>
<dbReference type="InterPro" id="IPR029903">
    <property type="entry name" value="RmlD-like-bd"/>
</dbReference>
<dbReference type="InterPro" id="IPR036291">
    <property type="entry name" value="NAD(P)-bd_dom_sf"/>
</dbReference>
<dbReference type="EMBL" id="CP002106">
    <property type="protein sequence ID" value="ADK67715.1"/>
    <property type="molecule type" value="Genomic_DNA"/>
</dbReference>